<dbReference type="Proteomes" id="UP000266673">
    <property type="component" value="Unassembled WGS sequence"/>
</dbReference>
<dbReference type="AlphaFoldDB" id="A0A397UZT0"/>
<comment type="caution">
    <text evidence="2">The sequence shown here is derived from an EMBL/GenBank/DDBJ whole genome shotgun (WGS) entry which is preliminary data.</text>
</comment>
<keyword evidence="3" id="KW-1185">Reference proteome</keyword>
<protein>
    <submittedName>
        <fullName evidence="2">Uncharacterized protein</fullName>
    </submittedName>
</protein>
<name>A0A397UZT0_9GLOM</name>
<proteinExistence type="predicted"/>
<accession>A0A397UZT0</accession>
<evidence type="ECO:0000313" key="2">
    <source>
        <dbReference type="EMBL" id="RIB15655.1"/>
    </source>
</evidence>
<evidence type="ECO:0000256" key="1">
    <source>
        <dbReference type="SAM" id="Coils"/>
    </source>
</evidence>
<reference evidence="2 3" key="1">
    <citation type="submission" date="2018-06" db="EMBL/GenBank/DDBJ databases">
        <title>Comparative genomics reveals the genomic features of Rhizophagus irregularis, R. cerebriforme, R. diaphanum and Gigaspora rosea, and their symbiotic lifestyle signature.</title>
        <authorList>
            <person name="Morin E."/>
            <person name="San Clemente H."/>
            <person name="Chen E.C.H."/>
            <person name="De La Providencia I."/>
            <person name="Hainaut M."/>
            <person name="Kuo A."/>
            <person name="Kohler A."/>
            <person name="Murat C."/>
            <person name="Tang N."/>
            <person name="Roy S."/>
            <person name="Loubradou J."/>
            <person name="Henrissat B."/>
            <person name="Grigoriev I.V."/>
            <person name="Corradi N."/>
            <person name="Roux C."/>
            <person name="Martin F.M."/>
        </authorList>
    </citation>
    <scope>NUCLEOTIDE SEQUENCE [LARGE SCALE GENOMIC DNA]</scope>
    <source>
        <strain evidence="2 3">DAOM 194757</strain>
    </source>
</reference>
<organism evidence="2 3">
    <name type="scientific">Gigaspora rosea</name>
    <dbReference type="NCBI Taxonomy" id="44941"/>
    <lineage>
        <taxon>Eukaryota</taxon>
        <taxon>Fungi</taxon>
        <taxon>Fungi incertae sedis</taxon>
        <taxon>Mucoromycota</taxon>
        <taxon>Glomeromycotina</taxon>
        <taxon>Glomeromycetes</taxon>
        <taxon>Diversisporales</taxon>
        <taxon>Gigasporaceae</taxon>
        <taxon>Gigaspora</taxon>
    </lineage>
</organism>
<feature type="coiled-coil region" evidence="1">
    <location>
        <begin position="23"/>
        <end position="81"/>
    </location>
</feature>
<dbReference type="EMBL" id="QKWP01000729">
    <property type="protein sequence ID" value="RIB15655.1"/>
    <property type="molecule type" value="Genomic_DNA"/>
</dbReference>
<gene>
    <name evidence="2" type="ORF">C2G38_2191887</name>
</gene>
<evidence type="ECO:0000313" key="3">
    <source>
        <dbReference type="Proteomes" id="UP000266673"/>
    </source>
</evidence>
<sequence>MVHNYQTTHSQKRNDSNALFSVIDTLQGENRRISELEEEIEERRIRAVEVVTENWQREERYSRLFTERNRLRAHIEDLKDQLRDTRVGRNN</sequence>
<keyword evidence="1" id="KW-0175">Coiled coil</keyword>